<protein>
    <submittedName>
        <fullName evidence="2">Rz1 lytic protein</fullName>
    </submittedName>
</protein>
<dbReference type="Pfam" id="PF23793">
    <property type="entry name" value="LysC"/>
    <property type="match status" value="1"/>
</dbReference>
<name>A0A426JFU2_9GAMM</name>
<dbReference type="Proteomes" id="UP000256817">
    <property type="component" value="Unassembled WGS sequence"/>
</dbReference>
<proteinExistence type="predicted"/>
<gene>
    <name evidence="2" type="ORF">DMB85_001255</name>
</gene>
<dbReference type="EMBL" id="QHJW02000002">
    <property type="protein sequence ID" value="RRO12066.1"/>
    <property type="molecule type" value="Genomic_DNA"/>
</dbReference>
<evidence type="ECO:0000313" key="3">
    <source>
        <dbReference type="Proteomes" id="UP000256817"/>
    </source>
</evidence>
<evidence type="ECO:0000313" key="2">
    <source>
        <dbReference type="EMBL" id="RRO12066.1"/>
    </source>
</evidence>
<organism evidence="2 3">
    <name type="scientific">Pectobacterium aquaticum</name>
    <dbReference type="NCBI Taxonomy" id="2204145"/>
    <lineage>
        <taxon>Bacteria</taxon>
        <taxon>Pseudomonadati</taxon>
        <taxon>Pseudomonadota</taxon>
        <taxon>Gammaproteobacteria</taxon>
        <taxon>Enterobacterales</taxon>
        <taxon>Pectobacteriaceae</taxon>
        <taxon>Pectobacterium</taxon>
    </lineage>
</organism>
<dbReference type="InterPro" id="IPR058979">
    <property type="entry name" value="LysC-like"/>
</dbReference>
<evidence type="ECO:0000256" key="1">
    <source>
        <dbReference type="SAM" id="MobiDB-lite"/>
    </source>
</evidence>
<sequence length="115" mass="12804">MPIHVVRRLIRHWPVKSVLMSLCLMALLCRCSTTRTVYVPIACVPLPANLTAPTVIPLPQGAIVNNRLTYGQSVDWNGLLLAALESANRDKALIRQAEQQREQQHAKSGTTEKNH</sequence>
<accession>A0A426JFU2</accession>
<feature type="region of interest" description="Disordered" evidence="1">
    <location>
        <begin position="93"/>
        <end position="115"/>
    </location>
</feature>
<keyword evidence="3" id="KW-1185">Reference proteome</keyword>
<reference evidence="2" key="1">
    <citation type="submission" date="2018-11" db="EMBL/GenBank/DDBJ databases">
        <title>Draft genome sequences of proposed Pectobacterium aquaticum sp. nov. isolated in France from fresh water.</title>
        <authorList>
            <person name="Pedron J."/>
            <person name="Barny M.A."/>
        </authorList>
    </citation>
    <scope>NUCLEOTIDE SEQUENCE [LARGE SCALE GENOMIC DNA]</scope>
    <source>
        <strain evidence="2">A35-S23-M15</strain>
    </source>
</reference>
<comment type="caution">
    <text evidence="2">The sequence shown here is derived from an EMBL/GenBank/DDBJ whole genome shotgun (WGS) entry which is preliminary data.</text>
</comment>